<dbReference type="Proteomes" id="UP000285310">
    <property type="component" value="Unassembled WGS sequence"/>
</dbReference>
<evidence type="ECO:0000313" key="3">
    <source>
        <dbReference type="EMBL" id="ROO32896.1"/>
    </source>
</evidence>
<comment type="caution">
    <text evidence="3">The sequence shown here is derived from an EMBL/GenBank/DDBJ whole genome shotgun (WGS) entry which is preliminary data.</text>
</comment>
<dbReference type="AlphaFoldDB" id="A0A423Q2K6"/>
<feature type="region of interest" description="Disordered" evidence="1">
    <location>
        <begin position="111"/>
        <end position="130"/>
    </location>
</feature>
<dbReference type="RefSeq" id="WP_123656619.1">
    <property type="nucleotide sequence ID" value="NZ_AYKG01000001.1"/>
</dbReference>
<protein>
    <recommendedName>
        <fullName evidence="5">EF-hand domain-containing protein</fullName>
    </recommendedName>
</protein>
<organism evidence="3 4">
    <name type="scientific">Salinisphaera japonica YTM-1</name>
    <dbReference type="NCBI Taxonomy" id="1209778"/>
    <lineage>
        <taxon>Bacteria</taxon>
        <taxon>Pseudomonadati</taxon>
        <taxon>Pseudomonadota</taxon>
        <taxon>Gammaproteobacteria</taxon>
        <taxon>Salinisphaerales</taxon>
        <taxon>Salinisphaeraceae</taxon>
        <taxon>Salinisphaera</taxon>
    </lineage>
</organism>
<keyword evidence="2" id="KW-0732">Signal</keyword>
<feature type="chain" id="PRO_5019397379" description="EF-hand domain-containing protein" evidence="2">
    <location>
        <begin position="25"/>
        <end position="130"/>
    </location>
</feature>
<sequence length="130" mass="13465">MRDPFMTLGLSALIVLSAGTAAIAAPDQAADQGSITVRTLFDQLDRNGDALLSRDELAANPAIADAYDSFDTTSTIQQPAENTRPGGITYAQFAAGMEAAGQSGAFGPAVSGGQRYLEYPDGSRQPLPAK</sequence>
<evidence type="ECO:0000256" key="1">
    <source>
        <dbReference type="SAM" id="MobiDB-lite"/>
    </source>
</evidence>
<dbReference type="InParanoid" id="A0A423Q2K6"/>
<proteinExistence type="predicted"/>
<gene>
    <name evidence="3" type="ORF">SAJA_00095</name>
</gene>
<reference evidence="3 4" key="1">
    <citation type="submission" date="2013-10" db="EMBL/GenBank/DDBJ databases">
        <title>Salinisphaera japonica YTM-1 Genome Sequencing.</title>
        <authorList>
            <person name="Lai Q."/>
            <person name="Li C."/>
            <person name="Shao Z."/>
        </authorList>
    </citation>
    <scope>NUCLEOTIDE SEQUENCE [LARGE SCALE GENOMIC DNA]</scope>
    <source>
        <strain evidence="3 4">YTM-1</strain>
    </source>
</reference>
<dbReference type="EMBL" id="AYKG01000001">
    <property type="protein sequence ID" value="ROO32896.1"/>
    <property type="molecule type" value="Genomic_DNA"/>
</dbReference>
<evidence type="ECO:0008006" key="5">
    <source>
        <dbReference type="Google" id="ProtNLM"/>
    </source>
</evidence>
<dbReference type="OrthoDB" id="7065683at2"/>
<accession>A0A423Q2K6</accession>
<evidence type="ECO:0000313" key="4">
    <source>
        <dbReference type="Proteomes" id="UP000285310"/>
    </source>
</evidence>
<keyword evidence="4" id="KW-1185">Reference proteome</keyword>
<evidence type="ECO:0000256" key="2">
    <source>
        <dbReference type="SAM" id="SignalP"/>
    </source>
</evidence>
<name>A0A423Q2K6_9GAMM</name>
<feature type="signal peptide" evidence="2">
    <location>
        <begin position="1"/>
        <end position="24"/>
    </location>
</feature>